<feature type="region of interest" description="Disordered" evidence="1">
    <location>
        <begin position="98"/>
        <end position="125"/>
    </location>
</feature>
<dbReference type="AlphaFoldDB" id="A0A0C9XWQ9"/>
<organism evidence="2 3">
    <name type="scientific">Pisolithus microcarpus 441</name>
    <dbReference type="NCBI Taxonomy" id="765257"/>
    <lineage>
        <taxon>Eukaryota</taxon>
        <taxon>Fungi</taxon>
        <taxon>Dikarya</taxon>
        <taxon>Basidiomycota</taxon>
        <taxon>Agaricomycotina</taxon>
        <taxon>Agaricomycetes</taxon>
        <taxon>Agaricomycetidae</taxon>
        <taxon>Boletales</taxon>
        <taxon>Sclerodermatineae</taxon>
        <taxon>Pisolithaceae</taxon>
        <taxon>Pisolithus</taxon>
    </lineage>
</organism>
<evidence type="ECO:0000256" key="1">
    <source>
        <dbReference type="SAM" id="MobiDB-lite"/>
    </source>
</evidence>
<dbReference type="HOGENOM" id="CLU_1993515_0_0_1"/>
<reference evidence="2 3" key="1">
    <citation type="submission" date="2014-04" db="EMBL/GenBank/DDBJ databases">
        <authorList>
            <consortium name="DOE Joint Genome Institute"/>
            <person name="Kuo A."/>
            <person name="Kohler A."/>
            <person name="Costa M.D."/>
            <person name="Nagy L.G."/>
            <person name="Floudas D."/>
            <person name="Copeland A."/>
            <person name="Barry K.W."/>
            <person name="Cichocki N."/>
            <person name="Veneault-Fourrey C."/>
            <person name="LaButti K."/>
            <person name="Lindquist E.A."/>
            <person name="Lipzen A."/>
            <person name="Lundell T."/>
            <person name="Morin E."/>
            <person name="Murat C."/>
            <person name="Sun H."/>
            <person name="Tunlid A."/>
            <person name="Henrissat B."/>
            <person name="Grigoriev I.V."/>
            <person name="Hibbett D.S."/>
            <person name="Martin F."/>
            <person name="Nordberg H.P."/>
            <person name="Cantor M.N."/>
            <person name="Hua S.X."/>
        </authorList>
    </citation>
    <scope>NUCLEOTIDE SEQUENCE [LARGE SCALE GENOMIC DNA]</scope>
    <source>
        <strain evidence="2 3">441</strain>
    </source>
</reference>
<evidence type="ECO:0000313" key="3">
    <source>
        <dbReference type="Proteomes" id="UP000054018"/>
    </source>
</evidence>
<feature type="compositionally biased region" description="Polar residues" evidence="1">
    <location>
        <begin position="98"/>
        <end position="111"/>
    </location>
</feature>
<keyword evidence="3" id="KW-1185">Reference proteome</keyword>
<reference evidence="3" key="2">
    <citation type="submission" date="2015-01" db="EMBL/GenBank/DDBJ databases">
        <title>Evolutionary Origins and Diversification of the Mycorrhizal Mutualists.</title>
        <authorList>
            <consortium name="DOE Joint Genome Institute"/>
            <consortium name="Mycorrhizal Genomics Consortium"/>
            <person name="Kohler A."/>
            <person name="Kuo A."/>
            <person name="Nagy L.G."/>
            <person name="Floudas D."/>
            <person name="Copeland A."/>
            <person name="Barry K.W."/>
            <person name="Cichocki N."/>
            <person name="Veneault-Fourrey C."/>
            <person name="LaButti K."/>
            <person name="Lindquist E.A."/>
            <person name="Lipzen A."/>
            <person name="Lundell T."/>
            <person name="Morin E."/>
            <person name="Murat C."/>
            <person name="Riley R."/>
            <person name="Ohm R."/>
            <person name="Sun H."/>
            <person name="Tunlid A."/>
            <person name="Henrissat B."/>
            <person name="Grigoriev I.V."/>
            <person name="Hibbett D.S."/>
            <person name="Martin F."/>
        </authorList>
    </citation>
    <scope>NUCLEOTIDE SEQUENCE [LARGE SCALE GENOMIC DNA]</scope>
    <source>
        <strain evidence="3">441</strain>
    </source>
</reference>
<evidence type="ECO:0000313" key="2">
    <source>
        <dbReference type="EMBL" id="KIK16925.1"/>
    </source>
</evidence>
<proteinExistence type="predicted"/>
<dbReference type="EMBL" id="KN833843">
    <property type="protein sequence ID" value="KIK16925.1"/>
    <property type="molecule type" value="Genomic_DNA"/>
</dbReference>
<name>A0A0C9XWQ9_9AGAM</name>
<dbReference type="Proteomes" id="UP000054018">
    <property type="component" value="Unassembled WGS sequence"/>
</dbReference>
<accession>A0A0C9XWQ9</accession>
<protein>
    <submittedName>
        <fullName evidence="2">Uncharacterized protein</fullName>
    </submittedName>
</protein>
<gene>
    <name evidence="2" type="ORF">PISMIDRAFT_685803</name>
</gene>
<sequence>MLKSTCYGQCIQAVKGREDEDSTRSHGLVFQKTRPPHKKEKTFLVFALSHGGREVSFEIKLVKGVLTNTRIECAWISLPPPPSSLLNNCPIAITSSPPTACQSGSHKQQLCNLERRPSGPAGTTA</sequence>